<evidence type="ECO:0000313" key="18">
    <source>
        <dbReference type="Ensembl" id="ENSONIP00000050823.1"/>
    </source>
</evidence>
<dbReference type="FunFam" id="1.20.58.1120:FF:000005">
    <property type="entry name" value="Dynein, axonemal, heavy chain 12"/>
    <property type="match status" value="1"/>
</dbReference>
<dbReference type="Pfam" id="PF03028">
    <property type="entry name" value="Dynein_heavy"/>
    <property type="match status" value="1"/>
</dbReference>
<dbReference type="FunFam" id="1.10.287.2620:FF:000002">
    <property type="entry name" value="Dynein heavy chain 2, axonemal"/>
    <property type="match status" value="1"/>
</dbReference>
<dbReference type="InterPro" id="IPR027417">
    <property type="entry name" value="P-loop_NTPase"/>
</dbReference>
<dbReference type="InterPro" id="IPR043160">
    <property type="entry name" value="Dynein_C_barrel"/>
</dbReference>
<dbReference type="Gene3D" id="6.10.140.1060">
    <property type="match status" value="1"/>
</dbReference>
<keyword evidence="13" id="KW-0505">Motor protein</keyword>
<dbReference type="GO" id="GO:0005524">
    <property type="term" value="F:ATP binding"/>
    <property type="evidence" value="ECO:0007669"/>
    <property type="project" value="UniProtKB-KW"/>
</dbReference>
<keyword evidence="4" id="KW-0493">Microtubule</keyword>
<dbReference type="Pfam" id="PF12774">
    <property type="entry name" value="AAA_6"/>
    <property type="match status" value="1"/>
</dbReference>
<keyword evidence="8" id="KW-0106">Calcium</keyword>
<evidence type="ECO:0000256" key="9">
    <source>
        <dbReference type="ARBA" id="ARBA00022840"/>
    </source>
</evidence>
<sequence length="3112" mass="353282">MWYFLLYSDGINIITLSFPFYITAILPHTIHESSKALSIFHITDVELHRAELHMKQQGDVGNYWRALYKLEKSLSEVPNALNIANTVKAKVEDFKEHIPMVQVLCNPGLRKRHWDAMSDLAGIYLEPADDQVSVSNFLSMHLEQHLSSFEGISEAASKEYSLEKAMEKMASEWDHMEFNLLSYRETGTSILSSVEEVQMLLDDHIVKTQTMKGSPFIKPFEAEIREWEGKLLLLQEVLDEWLKVQSTWLYLEPIFSSPDIMVQMPEEGRRFTTVDKTWRDIMKQVSLVSVLDLTLLLQKSNEFLEMILKGLNNYLEKKRLYFPRFFFLSNEELLEILSETKDPTRVQPHLKKCFEGIASVLFTDVLDITHMKSSEGEMVQLLDAISTSKARGQVEKWLLELESGMTASLHKVIGEAIEAYPNELRVNWVRAWPGQTVLCVSQVYWTKHIHKALDAYLEQNNRQIDDIVGLVRGKLSKQNRVTLGALVVLDVHARDVLATLVQKGISDENDFEWLSQLRYYWVENHLQTKMINAGLPYGYEYLGNTPRLVITPLTDRCYRTLFGALHLHLGGAPEGPAGTGKTETTKDLAKAVAKQCVVFNCSDGLDYIALGKFFKGLLSCGAWACFDEFNRIDLEVLSVVAQQILTIQRGIAAHTEMLMFEGTELKLDPSCAVFITMNPGYAGRSELPDNLKALFRTVAMMVPDYAMIAEIVLYSCGFVSARPLSVKIVATYRLCSEQLSSQHHYDYGMRAVKSVLTAAGNLKLTFPEENEDTLLLRSIIDVNLPKFLDHDLQLFEGITSDLFPGVKLPKRDYNVLLEAIEDNCRQMNLQVTEFFAEKILQIFEMMIVRHGFMLVGEPFGGKTSAYRVLAAALHDIFKKVRYNGNNSISGYKWHLVQITVINPKSITMGQLYGQFDPVSHEWSDGILAVSYRSFAASQVRLKWLIFDGPVDAVWIENMNTVLDDNKKLCLMSGEIIQMSPQMSLIFEPMDLEVASPATVSRCGMIYMEPHMLGWRPLMLSWLSTLPPTVSATHKDLITALFDRLLPACLQLIRKATKVLRNFFNTFKLEVMNGPLSKETGTLYEYSLTELYIVNASFVFSLFPCQGPGRWELWTDKLKAAPPIGKDMQFNEIIVPTENTVRYMALMELLVTHQKPTIFIGPTGTGKSVYITVSHLQKDVYTPLFINFSAQTTAAQTQNIITSKLDKRRKGVFGPPVGKKMVVFVDDVNMPAREVYGAQPPVELLRQWLDHWNWYDLKDCSMINLTDILIICAMGPPGGGRNPVTPRFLRHFNMITINDFDEKTMYTIFSRITNCDSFIQIYQEYVPAFAALTSQIVHSTMSVYQEATKNLLPTPTKSHYLFNLRDVSRVIQGICLSRPETAEEQSVVKRLWVHEVLRVYYDRLVHDTDRSWLVSHLQVVCQTHMKENFHHLFQHLDQDQDGKVTEDDLRSLMFCDFHDPKGEDRSYREAHDLDRLRQVVESHLEEFNNTSKAPMNLVLFRFAIEHVCRISRILKQPSGHALLVGVGGSGRQSLTRLAAYMAVAELFQVEISKTYGTTEWHDDLKQIMRKATEGEAHGVFLFTDAQIKMESFLEDIGNLLNTGEVPNLFAVDEKQEICERMRVLDRQRDREKQTDGSTLSLFNMFLERCRTQLHVVLAMSPIGDAFRDRLRRFPALINCCTIDWFQTWPEDALQAVACRFLEDVEMTEEAREGCITMCKSFHTSTINLSHRFLTELQRHNYVTPTSYLELISTFKALLKTRRMKSRYEVGLEKLESAAEQVATMQVELEALQPQLLVASKEVDEMMVVIEHESVEVAETEKVVKIDEAVANEQAMAAKAIKDECDADLAEAMPILESALAALNTLTPQDITVVKSMKSPPTAVKLVMEAICILKGIKPDRVPDPSGSGKKVEDFWGPAKKLLGDLRFLQSLHEYDKDNIPPNLMAIIRTKYITNPDFVPEKIRTASTAAEGMCKWVCAMDKYDKVAKVVAPKKEKLAQAQGKLQVAMGGLRKKQAALKEVQDKLGKLQETLDANKNKKADLESQKLERAEQLIGGLGGEKTRWSEMALQLGNLYNNLIGDILISAGIVAYLGAFTYSRLYEWMNLCKSRGIPCSRNMSLMKSLGDAVKIRTWTIAGLPSDSFSIDNAIIISRWPLMIDPQGQANKWVKNMEKANNLHVIKLSDADFVRTLENCIQFGTPVLLENVGEELDPILEPLLLRQTFKQGGAMCIRLGDSTIEYVPDFRFYITTKLRNPHYLPETSVKVTLLNFMITPEGIQDQLLGIVVARERPDLEEEKQALILQGAENKRQLKEIEDKILEVLSSSQGNILEDETAVEILSASKVLANEISEKQAVAEVTEKKIDETRMGYTPIAVHSAILFFSIADLFLQVTKTVDEGEWRFLLTGGVGLDNPYSNPCTWLSKKSWDEICRLDAMEHFKGLRQDLTRCRNEWKQVYDSPEPHQTQFPNEWQEKLSQFQKMLVIRCLRPDKIVPMVQEFVSDTLGHHFIEAPPFNLSNAFVDSHCCAPLIFILSPGSDPMAALLKFGDEKLTSLSLGQGQGPIAMRMIQTGINEGTWVVLQNCHLATSWMSALERVCEGLNPDTTHPDFRLWLTSYPSPTFPVAVLQNGVKMTNEAPKGLRSNIARSFLMDPISDPEFFGSCSKPAVFKKLLYGLCFFHALTQERRKFGPLGWNIPYEFNETDLRISVQQLYMFLEQYQEVPFDALCYMTGECNYGGRVTDDWDRRRMLLLEMFPDVALKIVLLLHPSSLPLFSASLSQYDSYIEYTKSLPLNPSPEIFGMNANADITKDQAETQLLFDSILLTQSRSSGGDAKSSDDMVFEVAADILSKLPEDFDLEAAMSRFPTSYNQSMNTVLVQEMGRFNNLLGTIRDSCINIQKAIKGLVVMSAELEEVVSSILKGRIPAMWMKKSYPSLKPLGSYVNDFLERLTFLQDWYDKGAPAVFWISGFFFTQAFLTGSQQNYARKHTIPIDLLGFDFESKSHIKSHPQSAPCVYIRGLFLDGARWDRKTKRLAESYPKVLHDSMPVMWLKPMKRGDIPERMCYLVPVYKTSERRGTLSTTGHSTNYVIAMTLNSNVPAEHWIRRGVALLCQLSS</sequence>
<dbReference type="InterPro" id="IPR024743">
    <property type="entry name" value="Dynein_HC_stalk"/>
</dbReference>
<evidence type="ECO:0000256" key="5">
    <source>
        <dbReference type="ARBA" id="ARBA00022723"/>
    </source>
</evidence>
<accession>A0A669CVT3</accession>
<dbReference type="GO" id="GO:0005509">
    <property type="term" value="F:calcium ion binding"/>
    <property type="evidence" value="ECO:0007669"/>
    <property type="project" value="InterPro"/>
</dbReference>
<keyword evidence="5" id="KW-0479">Metal-binding</keyword>
<dbReference type="GO" id="GO:0005874">
    <property type="term" value="C:microtubule"/>
    <property type="evidence" value="ECO:0007669"/>
    <property type="project" value="UniProtKB-KW"/>
</dbReference>
<dbReference type="Pfam" id="PF12781">
    <property type="entry name" value="AAA_9"/>
    <property type="match status" value="1"/>
</dbReference>
<keyword evidence="19" id="KW-1185">Reference proteome</keyword>
<keyword evidence="15" id="KW-0966">Cell projection</keyword>
<dbReference type="InterPro" id="IPR043157">
    <property type="entry name" value="Dynein_AAA1S"/>
</dbReference>
<dbReference type="PROSITE" id="PS00018">
    <property type="entry name" value="EF_HAND_1"/>
    <property type="match status" value="1"/>
</dbReference>
<keyword evidence="7" id="KW-0547">Nucleotide-binding</keyword>
<dbReference type="InterPro" id="IPR002048">
    <property type="entry name" value="EF_hand_dom"/>
</dbReference>
<dbReference type="InterPro" id="IPR018247">
    <property type="entry name" value="EF_Hand_1_Ca_BS"/>
</dbReference>
<dbReference type="InterPro" id="IPR013602">
    <property type="entry name" value="Dynein_heavy_linker"/>
</dbReference>
<dbReference type="InterPro" id="IPR041228">
    <property type="entry name" value="Dynein_C"/>
</dbReference>
<dbReference type="InterPro" id="IPR035706">
    <property type="entry name" value="AAA_9"/>
</dbReference>
<evidence type="ECO:0000256" key="11">
    <source>
        <dbReference type="ARBA" id="ARBA00023054"/>
    </source>
</evidence>
<dbReference type="FunFam" id="3.40.50.300:FF:001328">
    <property type="entry name" value="Dynein heavy chain 6, axonemal"/>
    <property type="match status" value="1"/>
</dbReference>
<dbReference type="FunFam" id="1.20.1270.280:FF:000037">
    <property type="entry name" value="Dynein, axonemal, heavy chain 7"/>
    <property type="match status" value="1"/>
</dbReference>
<dbReference type="FunFam" id="1.20.920.20:FF:000006">
    <property type="entry name" value="Dynein, axonemal, heavy chain 6"/>
    <property type="match status" value="1"/>
</dbReference>
<organism evidence="18 19">
    <name type="scientific">Oreochromis niloticus</name>
    <name type="common">Nile tilapia</name>
    <name type="synonym">Tilapia nilotica</name>
    <dbReference type="NCBI Taxonomy" id="8128"/>
    <lineage>
        <taxon>Eukaryota</taxon>
        <taxon>Metazoa</taxon>
        <taxon>Chordata</taxon>
        <taxon>Craniata</taxon>
        <taxon>Vertebrata</taxon>
        <taxon>Euteleostomi</taxon>
        <taxon>Actinopterygii</taxon>
        <taxon>Neopterygii</taxon>
        <taxon>Teleostei</taxon>
        <taxon>Neoteleostei</taxon>
        <taxon>Acanthomorphata</taxon>
        <taxon>Ovalentaria</taxon>
        <taxon>Cichlomorphae</taxon>
        <taxon>Cichliformes</taxon>
        <taxon>Cichlidae</taxon>
        <taxon>African cichlids</taxon>
        <taxon>Pseudocrenilabrinae</taxon>
        <taxon>Oreochromini</taxon>
        <taxon>Oreochromis</taxon>
    </lineage>
</organism>
<dbReference type="SUPFAM" id="SSF47473">
    <property type="entry name" value="EF-hand"/>
    <property type="match status" value="1"/>
</dbReference>
<dbReference type="Gene3D" id="1.10.8.720">
    <property type="entry name" value="Region D6 of dynein motor"/>
    <property type="match status" value="1"/>
</dbReference>
<dbReference type="Pfam" id="PF12780">
    <property type="entry name" value="AAA_8"/>
    <property type="match status" value="1"/>
</dbReference>
<proteinExistence type="inferred from homology"/>
<keyword evidence="6" id="KW-0677">Repeat</keyword>
<evidence type="ECO:0000256" key="3">
    <source>
        <dbReference type="ARBA" id="ARBA00022490"/>
    </source>
</evidence>
<dbReference type="FunFam" id="1.20.140.100:FF:000004">
    <property type="entry name" value="Dynein axonemal heavy chain 6"/>
    <property type="match status" value="1"/>
</dbReference>
<evidence type="ECO:0000256" key="15">
    <source>
        <dbReference type="ARBA" id="ARBA00023273"/>
    </source>
</evidence>
<dbReference type="FunFam" id="3.40.50.300:FF:000223">
    <property type="entry name" value="Dynein heavy chain 3, axonemal"/>
    <property type="match status" value="1"/>
</dbReference>
<dbReference type="FunFam" id="3.40.50.300:FF:002141">
    <property type="entry name" value="Dynein heavy chain"/>
    <property type="match status" value="1"/>
</dbReference>
<dbReference type="FunFam" id="3.40.50.300:FF:000362">
    <property type="entry name" value="Dynein, axonemal, heavy chain 6"/>
    <property type="match status" value="1"/>
</dbReference>
<evidence type="ECO:0000256" key="4">
    <source>
        <dbReference type="ARBA" id="ARBA00022701"/>
    </source>
</evidence>
<evidence type="ECO:0000256" key="14">
    <source>
        <dbReference type="ARBA" id="ARBA00023212"/>
    </source>
</evidence>
<dbReference type="Gene3D" id="3.20.180.20">
    <property type="entry name" value="Dynein heavy chain, N-terminal domain 2"/>
    <property type="match status" value="1"/>
</dbReference>
<dbReference type="SUPFAM" id="SSF52540">
    <property type="entry name" value="P-loop containing nucleoside triphosphate hydrolases"/>
    <property type="match status" value="4"/>
</dbReference>
<dbReference type="FunFam" id="1.10.8.710:FF:000004">
    <property type="entry name" value="Dynein axonemal heavy chain 6"/>
    <property type="match status" value="1"/>
</dbReference>
<dbReference type="InterPro" id="IPR024317">
    <property type="entry name" value="Dynein_heavy_chain_D4_dom"/>
</dbReference>
<name>A0A669CVT3_ORENI</name>
<dbReference type="InterPro" id="IPR026983">
    <property type="entry name" value="DHC"/>
</dbReference>
<dbReference type="GO" id="GO:0008569">
    <property type="term" value="F:minus-end-directed microtubule motor activity"/>
    <property type="evidence" value="ECO:0007669"/>
    <property type="project" value="InterPro"/>
</dbReference>
<feature type="coiled-coil region" evidence="16">
    <location>
        <begin position="2009"/>
        <end position="2046"/>
    </location>
</feature>
<dbReference type="InterPro" id="IPR003593">
    <property type="entry name" value="AAA+_ATPase"/>
</dbReference>
<evidence type="ECO:0000256" key="1">
    <source>
        <dbReference type="ARBA" id="ARBA00004430"/>
    </source>
</evidence>
<dbReference type="Ensembl" id="ENSONIT00000046252.1">
    <property type="protein sequence ID" value="ENSONIP00000050823.1"/>
    <property type="gene ID" value="ENSONIG00000004551.2"/>
</dbReference>
<dbReference type="Gene3D" id="3.10.490.20">
    <property type="match status" value="1"/>
</dbReference>
<dbReference type="Gene3D" id="1.20.140.100">
    <property type="entry name" value="Dynein heavy chain, N-terminal domain 2"/>
    <property type="match status" value="1"/>
</dbReference>
<dbReference type="FunFam" id="1.20.1270.280:FF:000038">
    <property type="entry name" value="AT13908p"/>
    <property type="match status" value="1"/>
</dbReference>
<dbReference type="Pfam" id="PF08393">
    <property type="entry name" value="DHC_N2"/>
    <property type="match status" value="1"/>
</dbReference>
<reference evidence="18" key="2">
    <citation type="submission" date="2025-09" db="UniProtKB">
        <authorList>
            <consortium name="Ensembl"/>
        </authorList>
    </citation>
    <scope>IDENTIFICATION</scope>
</reference>
<evidence type="ECO:0000256" key="8">
    <source>
        <dbReference type="ARBA" id="ARBA00022837"/>
    </source>
</evidence>
<dbReference type="Pfam" id="PF12775">
    <property type="entry name" value="AAA_7"/>
    <property type="match status" value="1"/>
</dbReference>
<evidence type="ECO:0000256" key="10">
    <source>
        <dbReference type="ARBA" id="ARBA00023017"/>
    </source>
</evidence>
<evidence type="ECO:0000256" key="13">
    <source>
        <dbReference type="ARBA" id="ARBA00023175"/>
    </source>
</evidence>
<dbReference type="InterPro" id="IPR042228">
    <property type="entry name" value="Dynein_linker_3"/>
</dbReference>
<dbReference type="Gene3D" id="1.10.287.2620">
    <property type="match status" value="1"/>
</dbReference>
<dbReference type="InterPro" id="IPR011992">
    <property type="entry name" value="EF-hand-dom_pair"/>
</dbReference>
<dbReference type="InterPro" id="IPR042219">
    <property type="entry name" value="AAA_lid_11_sf"/>
</dbReference>
<keyword evidence="14" id="KW-0206">Cytoskeleton</keyword>
<dbReference type="InterPro" id="IPR041658">
    <property type="entry name" value="AAA_lid_11"/>
</dbReference>
<dbReference type="PANTHER" id="PTHR22878">
    <property type="entry name" value="DYNEIN HEAVY CHAIN 6, AXONEMAL-LIKE-RELATED"/>
    <property type="match status" value="1"/>
</dbReference>
<comment type="subcellular location">
    <subcellularLocation>
        <location evidence="1">Cytoplasm</location>
        <location evidence="1">Cytoskeleton</location>
        <location evidence="1">Cilium axoneme</location>
    </subcellularLocation>
</comment>
<evidence type="ECO:0000256" key="6">
    <source>
        <dbReference type="ARBA" id="ARBA00022737"/>
    </source>
</evidence>
<dbReference type="Gene3D" id="1.20.920.20">
    <property type="match status" value="1"/>
</dbReference>
<evidence type="ECO:0000256" key="12">
    <source>
        <dbReference type="ARBA" id="ARBA00023069"/>
    </source>
</evidence>
<dbReference type="InterPro" id="IPR004273">
    <property type="entry name" value="Dynein_heavy_D6_P-loop"/>
</dbReference>
<gene>
    <name evidence="18" type="primary">DNAH7</name>
    <name evidence="18" type="synonym">dnah7</name>
</gene>
<keyword evidence="11 16" id="KW-0175">Coiled coil</keyword>
<dbReference type="GO" id="GO:0030286">
    <property type="term" value="C:dynein complex"/>
    <property type="evidence" value="ECO:0007669"/>
    <property type="project" value="UniProtKB-KW"/>
</dbReference>
<dbReference type="SMART" id="SM00382">
    <property type="entry name" value="AAA"/>
    <property type="match status" value="2"/>
</dbReference>
<dbReference type="FunFam" id="3.10.490.20:FF:000001">
    <property type="entry name" value="dynein heavy chain 7, axonemal"/>
    <property type="match status" value="1"/>
</dbReference>
<dbReference type="Pfam" id="PF18198">
    <property type="entry name" value="AAA_lid_11"/>
    <property type="match status" value="1"/>
</dbReference>
<feature type="domain" description="EF-hand" evidence="17">
    <location>
        <begin position="1423"/>
        <end position="1458"/>
    </location>
</feature>
<dbReference type="FunFam" id="3.40.50.300:FF:000044">
    <property type="entry name" value="Dynein heavy chain 5, axonemal"/>
    <property type="match status" value="1"/>
</dbReference>
<dbReference type="Proteomes" id="UP000005207">
    <property type="component" value="Unplaced"/>
</dbReference>
<dbReference type="Gene3D" id="1.20.58.1120">
    <property type="match status" value="1"/>
</dbReference>
<dbReference type="PROSITE" id="PS50222">
    <property type="entry name" value="EF_HAND_2"/>
    <property type="match status" value="1"/>
</dbReference>
<dbReference type="GO" id="GO:0007018">
    <property type="term" value="P:microtubule-based movement"/>
    <property type="evidence" value="ECO:0007669"/>
    <property type="project" value="InterPro"/>
</dbReference>
<dbReference type="Gene3D" id="3.40.50.300">
    <property type="entry name" value="P-loop containing nucleotide triphosphate hydrolases"/>
    <property type="match status" value="5"/>
</dbReference>
<protein>
    <submittedName>
        <fullName evidence="18">Dynein axonemal heavy chain 7</fullName>
    </submittedName>
</protein>
<dbReference type="GO" id="GO:0051959">
    <property type="term" value="F:dynein light intermediate chain binding"/>
    <property type="evidence" value="ECO:0007669"/>
    <property type="project" value="InterPro"/>
</dbReference>
<keyword evidence="3" id="KW-0963">Cytoplasm</keyword>
<dbReference type="FunFam" id="1.20.920.30:FF:000002">
    <property type="entry name" value="Dynein axonemal heavy chain 3"/>
    <property type="match status" value="1"/>
</dbReference>
<keyword evidence="10" id="KW-0243">Dynein</keyword>
<dbReference type="FunFam" id="1.10.8.720:FF:000001">
    <property type="entry name" value="dynein heavy chain 7, axonemal"/>
    <property type="match status" value="1"/>
</dbReference>
<keyword evidence="12" id="KW-0969">Cilium</keyword>
<keyword evidence="9" id="KW-0067">ATP-binding</keyword>
<dbReference type="PANTHER" id="PTHR22878:SF66">
    <property type="entry name" value="DYNEIN AXONEMAL HEAVY CHAIN 7"/>
    <property type="match status" value="1"/>
</dbReference>
<comment type="similarity">
    <text evidence="2">Belongs to the dynein heavy chain family.</text>
</comment>
<dbReference type="InterPro" id="IPR042222">
    <property type="entry name" value="Dynein_2_N"/>
</dbReference>
<evidence type="ECO:0000256" key="7">
    <source>
        <dbReference type="ARBA" id="ARBA00022741"/>
    </source>
</evidence>
<dbReference type="GeneTree" id="ENSGT00940000155282"/>
<reference evidence="18" key="1">
    <citation type="submission" date="2025-08" db="UniProtKB">
        <authorList>
            <consortium name="Ensembl"/>
        </authorList>
    </citation>
    <scope>IDENTIFICATION</scope>
</reference>
<evidence type="ECO:0000313" key="19">
    <source>
        <dbReference type="Proteomes" id="UP000005207"/>
    </source>
</evidence>
<dbReference type="Gene3D" id="1.10.8.710">
    <property type="match status" value="1"/>
</dbReference>
<dbReference type="GO" id="GO:0045505">
    <property type="term" value="F:dynein intermediate chain binding"/>
    <property type="evidence" value="ECO:0007669"/>
    <property type="project" value="InterPro"/>
</dbReference>
<dbReference type="GO" id="GO:0005930">
    <property type="term" value="C:axoneme"/>
    <property type="evidence" value="ECO:0007669"/>
    <property type="project" value="UniProtKB-SubCell"/>
</dbReference>
<evidence type="ECO:0000259" key="17">
    <source>
        <dbReference type="PROSITE" id="PS50222"/>
    </source>
</evidence>
<dbReference type="Gene3D" id="1.20.1270.280">
    <property type="match status" value="1"/>
</dbReference>
<dbReference type="Pfam" id="PF12777">
    <property type="entry name" value="MT"/>
    <property type="match status" value="1"/>
</dbReference>
<dbReference type="Pfam" id="PF17857">
    <property type="entry name" value="AAA_lid_1"/>
    <property type="match status" value="1"/>
</dbReference>
<dbReference type="Pfam" id="PF18199">
    <property type="entry name" value="Dynein_C"/>
    <property type="match status" value="1"/>
</dbReference>
<evidence type="ECO:0000256" key="16">
    <source>
        <dbReference type="SAM" id="Coils"/>
    </source>
</evidence>
<dbReference type="Gene3D" id="1.20.920.30">
    <property type="match status" value="1"/>
</dbReference>
<evidence type="ECO:0000256" key="2">
    <source>
        <dbReference type="ARBA" id="ARBA00008887"/>
    </source>
</evidence>
<dbReference type="InterPro" id="IPR035699">
    <property type="entry name" value="AAA_6"/>
</dbReference>
<dbReference type="InterPro" id="IPR041589">
    <property type="entry name" value="DNAH3_AAA_lid_1"/>
</dbReference>
<dbReference type="FunFam" id="3.20.180.20:FF:000003">
    <property type="entry name" value="Dynein heavy chain 12, axonemal"/>
    <property type="match status" value="1"/>
</dbReference>